<feature type="site" description="Increases basicity of active site His" evidence="2">
    <location>
        <position position="137"/>
    </location>
</feature>
<dbReference type="PANTHER" id="PTHR43300:SF7">
    <property type="entry name" value="UDP-N-ACETYLBACILLOSAMINE N-ACETYLTRANSFERASE"/>
    <property type="match status" value="1"/>
</dbReference>
<dbReference type="NCBIfam" id="TIGR03570">
    <property type="entry name" value="NeuD_NnaD"/>
    <property type="match status" value="1"/>
</dbReference>
<dbReference type="Pfam" id="PF00132">
    <property type="entry name" value="Hexapep"/>
    <property type="match status" value="2"/>
</dbReference>
<dbReference type="SUPFAM" id="SSF51161">
    <property type="entry name" value="Trimeric LpxA-like enzymes"/>
    <property type="match status" value="1"/>
</dbReference>
<evidence type="ECO:0000256" key="3">
    <source>
        <dbReference type="PIRSR" id="PIRSR620019-2"/>
    </source>
</evidence>
<evidence type="ECO:0000256" key="1">
    <source>
        <dbReference type="ARBA" id="ARBA00007274"/>
    </source>
</evidence>
<dbReference type="Gene3D" id="3.40.50.20">
    <property type="match status" value="1"/>
</dbReference>
<feature type="binding site" evidence="3">
    <location>
        <position position="66"/>
    </location>
    <ligand>
        <name>substrate</name>
    </ligand>
</feature>
<dbReference type="InterPro" id="IPR011004">
    <property type="entry name" value="Trimer_LpxA-like_sf"/>
</dbReference>
<proteinExistence type="inferred from homology"/>
<comment type="similarity">
    <text evidence="1">Belongs to the transferase hexapeptide repeat family.</text>
</comment>
<protein>
    <submittedName>
        <fullName evidence="5">Elg5</fullName>
    </submittedName>
</protein>
<dbReference type="InterPro" id="IPR041561">
    <property type="entry name" value="PglD_N"/>
</dbReference>
<evidence type="ECO:0000259" key="4">
    <source>
        <dbReference type="Pfam" id="PF17836"/>
    </source>
</evidence>
<gene>
    <name evidence="5" type="primary">elg5</name>
</gene>
<feature type="active site" description="Proton acceptor" evidence="2">
    <location>
        <position position="136"/>
    </location>
</feature>
<evidence type="ECO:0000313" key="5">
    <source>
        <dbReference type="EMBL" id="AXL96375.1"/>
    </source>
</evidence>
<dbReference type="InterPro" id="IPR050179">
    <property type="entry name" value="Trans_hexapeptide_repeat"/>
</dbReference>
<reference evidence="5" key="1">
    <citation type="submission" date="2018-06" db="EMBL/GenBank/DDBJ databases">
        <title>Development of a Molecular Serotyping Scheme and a Multiplexed Luminex-Based Array for Providencia.</title>
        <authorList>
            <person name="Du Y."/>
            <person name="Liu B."/>
        </authorList>
    </citation>
    <scope>NUCLEOTIDE SEQUENCE</scope>
</reference>
<name>A0A346CLA1_PROST</name>
<dbReference type="InterPro" id="IPR001451">
    <property type="entry name" value="Hexapep"/>
</dbReference>
<accession>A0A346CLA1</accession>
<dbReference type="InterPro" id="IPR020019">
    <property type="entry name" value="AcTrfase_PglD-like"/>
</dbReference>
<organism evidence="5">
    <name type="scientific">Providencia stuartii</name>
    <dbReference type="NCBI Taxonomy" id="588"/>
    <lineage>
        <taxon>Bacteria</taxon>
        <taxon>Pseudomonadati</taxon>
        <taxon>Pseudomonadota</taxon>
        <taxon>Gammaproteobacteria</taxon>
        <taxon>Enterobacterales</taxon>
        <taxon>Morganellaceae</taxon>
        <taxon>Providencia</taxon>
    </lineage>
</organism>
<dbReference type="Pfam" id="PF17836">
    <property type="entry name" value="PglD_N"/>
    <property type="match status" value="1"/>
</dbReference>
<feature type="domain" description="PglD N-terminal" evidence="4">
    <location>
        <begin position="2"/>
        <end position="66"/>
    </location>
</feature>
<dbReference type="AlphaFoldDB" id="A0A346CLA1"/>
<dbReference type="EMBL" id="MH444263">
    <property type="protein sequence ID" value="AXL96375.1"/>
    <property type="molecule type" value="Genomic_DNA"/>
</dbReference>
<sequence length="209" mass="22172">MVLIGGGGHASVLADILFQQNRQIIAVICPDDISSRKIFKGISHLTLDHEIQKFPPDQIRLINGLGILPHSNIRTKVNSHFIQMGYQFDSVIANSAIISDYVELGAGAQILSRAIIQTGVTIGENSIINTSAIIEHDCYIGNNNHIAPGAILCGGVTTSDAVYIGANATIIQGITITKDSIIGAGAVITKDILSSSICYPNKGLVKNLK</sequence>
<dbReference type="CDD" id="cd03360">
    <property type="entry name" value="LbH_AT_putative"/>
    <property type="match status" value="1"/>
</dbReference>
<evidence type="ECO:0000256" key="2">
    <source>
        <dbReference type="PIRSR" id="PIRSR620019-1"/>
    </source>
</evidence>
<dbReference type="PANTHER" id="PTHR43300">
    <property type="entry name" value="ACETYLTRANSFERASE"/>
    <property type="match status" value="1"/>
</dbReference>
<feature type="binding site" evidence="3">
    <location>
        <position position="145"/>
    </location>
    <ligand>
        <name>acetyl-CoA</name>
        <dbReference type="ChEBI" id="CHEBI:57288"/>
    </ligand>
</feature>
<dbReference type="Gene3D" id="2.160.10.10">
    <property type="entry name" value="Hexapeptide repeat proteins"/>
    <property type="match status" value="1"/>
</dbReference>